<organism evidence="1 2">
    <name type="scientific">Leeuwenhoekiella aestuarii</name>
    <dbReference type="NCBI Taxonomy" id="2249426"/>
    <lineage>
        <taxon>Bacteria</taxon>
        <taxon>Pseudomonadati</taxon>
        <taxon>Bacteroidota</taxon>
        <taxon>Flavobacteriia</taxon>
        <taxon>Flavobacteriales</taxon>
        <taxon>Flavobacteriaceae</taxon>
        <taxon>Leeuwenhoekiella</taxon>
    </lineage>
</organism>
<comment type="caution">
    <text evidence="1">The sequence shown here is derived from an EMBL/GenBank/DDBJ whole genome shotgun (WGS) entry which is preliminary data.</text>
</comment>
<dbReference type="InterPro" id="IPR035959">
    <property type="entry name" value="RutC-like_sf"/>
</dbReference>
<evidence type="ECO:0000313" key="2">
    <source>
        <dbReference type="Proteomes" id="UP000289821"/>
    </source>
</evidence>
<accession>A0A4Q0NP54</accession>
<dbReference type="CDD" id="cd00448">
    <property type="entry name" value="YjgF_YER057c_UK114_family"/>
    <property type="match status" value="1"/>
</dbReference>
<gene>
    <name evidence="1" type="ORF">DSM04_11137</name>
</gene>
<keyword evidence="2" id="KW-1185">Reference proteome</keyword>
<dbReference type="AlphaFoldDB" id="A0A4Q0NP54"/>
<dbReference type="Proteomes" id="UP000289821">
    <property type="component" value="Unassembled WGS sequence"/>
</dbReference>
<dbReference type="Gene3D" id="3.30.1330.40">
    <property type="entry name" value="RutC-like"/>
    <property type="match status" value="1"/>
</dbReference>
<proteinExistence type="predicted"/>
<sequence>MEKRIINPWKWQNERSYVQAVEVTKPEGTLYISGQTAIDDDGKSSTSDMKAQLIQAIENLERVIKEAGYECKNIVRLNIYTTSSEELFNCFDVFQNWVTEHNIKQASTVLEVKSLFETLKIELEVTVVK</sequence>
<dbReference type="PANTHER" id="PTHR43857">
    <property type="entry name" value="BLR7761 PROTEIN"/>
    <property type="match status" value="1"/>
</dbReference>
<dbReference type="SUPFAM" id="SSF55298">
    <property type="entry name" value="YjgF-like"/>
    <property type="match status" value="1"/>
</dbReference>
<reference evidence="1 2" key="1">
    <citation type="submission" date="2018-07" db="EMBL/GenBank/DDBJ databases">
        <title>Leeuwenhoekiella genomics.</title>
        <authorList>
            <person name="Tahon G."/>
            <person name="Willems A."/>
        </authorList>
    </citation>
    <scope>NUCLEOTIDE SEQUENCE [LARGE SCALE GENOMIC DNA]</scope>
    <source>
        <strain evidence="1 2">R-50232</strain>
    </source>
</reference>
<protein>
    <submittedName>
        <fullName evidence="1">Enamine deaminase RidA (YjgF/YER057c/UK114 family)</fullName>
    </submittedName>
</protein>
<evidence type="ECO:0000313" key="1">
    <source>
        <dbReference type="EMBL" id="RXG11426.1"/>
    </source>
</evidence>
<dbReference type="Pfam" id="PF01042">
    <property type="entry name" value="Ribonuc_L-PSP"/>
    <property type="match status" value="1"/>
</dbReference>
<dbReference type="PANTHER" id="PTHR43857:SF1">
    <property type="entry name" value="YJGH FAMILY PROTEIN"/>
    <property type="match status" value="1"/>
</dbReference>
<dbReference type="EMBL" id="QOVI01000011">
    <property type="protein sequence ID" value="RXG11426.1"/>
    <property type="molecule type" value="Genomic_DNA"/>
</dbReference>
<dbReference type="RefSeq" id="WP_201740474.1">
    <property type="nucleotide sequence ID" value="NZ_QOVI01000011.1"/>
</dbReference>
<dbReference type="InterPro" id="IPR006175">
    <property type="entry name" value="YjgF/YER057c/UK114"/>
</dbReference>
<name>A0A4Q0NP54_9FLAO</name>